<reference evidence="2" key="2">
    <citation type="submission" date="2017-10" db="EMBL/GenBank/DDBJ databases">
        <title>Ladona fulva Genome sequencing and assembly.</title>
        <authorList>
            <person name="Murali S."/>
            <person name="Richards S."/>
            <person name="Bandaranaike D."/>
            <person name="Bellair M."/>
            <person name="Blankenburg K."/>
            <person name="Chao H."/>
            <person name="Dinh H."/>
            <person name="Doddapaneni H."/>
            <person name="Dugan-Rocha S."/>
            <person name="Elkadiri S."/>
            <person name="Gnanaolivu R."/>
            <person name="Hernandez B."/>
            <person name="Skinner E."/>
            <person name="Javaid M."/>
            <person name="Lee S."/>
            <person name="Li M."/>
            <person name="Ming W."/>
            <person name="Munidasa M."/>
            <person name="Muniz J."/>
            <person name="Nguyen L."/>
            <person name="Hughes D."/>
            <person name="Osuji N."/>
            <person name="Pu L.-L."/>
            <person name="Puazo M."/>
            <person name="Qu C."/>
            <person name="Quiroz J."/>
            <person name="Raj R."/>
            <person name="Weissenberger G."/>
            <person name="Xin Y."/>
            <person name="Zou X."/>
            <person name="Han Y."/>
            <person name="Worley K."/>
            <person name="Muzny D."/>
            <person name="Gibbs R."/>
        </authorList>
    </citation>
    <scope>NUCLEOTIDE SEQUENCE</scope>
    <source>
        <strain evidence="2">Sampled in the wild</strain>
    </source>
</reference>
<proteinExistence type="predicted"/>
<gene>
    <name evidence="2" type="ORF">J437_LFUL006547</name>
</gene>
<keyword evidence="3" id="KW-1185">Reference proteome</keyword>
<evidence type="ECO:0000313" key="2">
    <source>
        <dbReference type="EMBL" id="KAG8234658.1"/>
    </source>
</evidence>
<sequence>MEGTQLSYYDNRPTSAAASSKGVIKLTAMTSVTAYSPTHRQPEPYAQIANCEIYILTPSKLLTLARQIAALAMGQSREQIPLLSTRTTLAVPFQPSHINYRHSLTSLTTMEENDNKHLSKCSRTMEYKEFKSGSTGNMLDRQVVMANRETDTETSSEEDITKGQEGGIDTTSEGLRYKCHMKKSSGSTEMSNEGVIIDERMENFSERSNVMIVNDQKVASLQQQVAKTTQVENKIEENEILKSRELQSVQIQESKVKTRKFFGRREAKTNSVQMSCAKVYKKSRETVVTDRVDADPKLFQALKGDKRSKLEESYSKDETMLKKRITDSRSSNSSTDHKVSHSQVRGENSLPERSEGTKLPNRPKIKRVKSKKDSKGCQQPTDTQSYRKSKIAKTGELPDDGETKTKVKKMGFFSKLVKCKKNENSDEKTEEVERDPSPEMSRQVNITEDQQEPVEEVSPEKKILHLPRYRPPMGLLVPKDDAELQKKLLSRKMKIEADQESPVEGAETVTIKTASSMPLHEKDEDDDKVMTVNNEEAKPSLPPRAHTPAPPIPERKINPTQLDSKRNLTPENFPCINSKPRLSPKFPEKYQNPGAEIKSNYDIVKFKVKKKESVEKPALTCSQGMNPKVKYSFTSESSSTINTREVHMERIEGREEMEIKVSEREKTEINFEEKFGMVMPTIILQEIPSVSSSIRSLNTTDIEEEIMLDADINLGKRGRVDIQSMPFFETSSLNEHSSSEHRSSPTCSTPIPTVTVFSEIPSHPSIYTTTELSDTPSTSFMKTYFSASSASEDTASNKVDELGLLLSELDRINSAPLENIDSEVKPVLMEKEENVSYTFKLLLSFQ</sequence>
<evidence type="ECO:0000256" key="1">
    <source>
        <dbReference type="SAM" id="MobiDB-lite"/>
    </source>
</evidence>
<organism evidence="2 3">
    <name type="scientific">Ladona fulva</name>
    <name type="common">Scarce chaser dragonfly</name>
    <name type="synonym">Libellula fulva</name>
    <dbReference type="NCBI Taxonomy" id="123851"/>
    <lineage>
        <taxon>Eukaryota</taxon>
        <taxon>Metazoa</taxon>
        <taxon>Ecdysozoa</taxon>
        <taxon>Arthropoda</taxon>
        <taxon>Hexapoda</taxon>
        <taxon>Insecta</taxon>
        <taxon>Pterygota</taxon>
        <taxon>Palaeoptera</taxon>
        <taxon>Odonata</taxon>
        <taxon>Epiprocta</taxon>
        <taxon>Anisoptera</taxon>
        <taxon>Libelluloidea</taxon>
        <taxon>Libellulidae</taxon>
        <taxon>Ladona</taxon>
    </lineage>
</organism>
<feature type="compositionally biased region" description="Basic residues" evidence="1">
    <location>
        <begin position="361"/>
        <end position="372"/>
    </location>
</feature>
<name>A0A8K0KLX9_LADFU</name>
<feature type="compositionally biased region" description="Basic and acidic residues" evidence="1">
    <location>
        <begin position="553"/>
        <end position="568"/>
    </location>
</feature>
<dbReference type="EMBL" id="KZ308836">
    <property type="protein sequence ID" value="KAG8234658.1"/>
    <property type="molecule type" value="Genomic_DNA"/>
</dbReference>
<feature type="region of interest" description="Disordered" evidence="1">
    <location>
        <begin position="495"/>
        <end position="586"/>
    </location>
</feature>
<evidence type="ECO:0000313" key="3">
    <source>
        <dbReference type="Proteomes" id="UP000792457"/>
    </source>
</evidence>
<dbReference type="AlphaFoldDB" id="A0A8K0KLX9"/>
<reference evidence="2" key="1">
    <citation type="submission" date="2013-04" db="EMBL/GenBank/DDBJ databases">
        <authorList>
            <person name="Qu J."/>
            <person name="Murali S.C."/>
            <person name="Bandaranaike D."/>
            <person name="Bellair M."/>
            <person name="Blankenburg K."/>
            <person name="Chao H."/>
            <person name="Dinh H."/>
            <person name="Doddapaneni H."/>
            <person name="Downs B."/>
            <person name="Dugan-Rocha S."/>
            <person name="Elkadiri S."/>
            <person name="Gnanaolivu R.D."/>
            <person name="Hernandez B."/>
            <person name="Javaid M."/>
            <person name="Jayaseelan J.C."/>
            <person name="Lee S."/>
            <person name="Li M."/>
            <person name="Ming W."/>
            <person name="Munidasa M."/>
            <person name="Muniz J."/>
            <person name="Nguyen L."/>
            <person name="Ongeri F."/>
            <person name="Osuji N."/>
            <person name="Pu L.-L."/>
            <person name="Puazo M."/>
            <person name="Qu C."/>
            <person name="Quiroz J."/>
            <person name="Raj R."/>
            <person name="Weissenberger G."/>
            <person name="Xin Y."/>
            <person name="Zou X."/>
            <person name="Han Y."/>
            <person name="Richards S."/>
            <person name="Worley K."/>
            <person name="Muzny D."/>
            <person name="Gibbs R."/>
        </authorList>
    </citation>
    <scope>NUCLEOTIDE SEQUENCE</scope>
    <source>
        <strain evidence="2">Sampled in the wild</strain>
    </source>
</reference>
<feature type="region of interest" description="Disordered" evidence="1">
    <location>
        <begin position="321"/>
        <end position="403"/>
    </location>
</feature>
<protein>
    <submittedName>
        <fullName evidence="2">Uncharacterized protein</fullName>
    </submittedName>
</protein>
<feature type="region of interest" description="Disordered" evidence="1">
    <location>
        <begin position="148"/>
        <end position="171"/>
    </location>
</feature>
<accession>A0A8K0KLX9</accession>
<comment type="caution">
    <text evidence="2">The sequence shown here is derived from an EMBL/GenBank/DDBJ whole genome shotgun (WGS) entry which is preliminary data.</text>
</comment>
<dbReference type="Proteomes" id="UP000792457">
    <property type="component" value="Unassembled WGS sequence"/>
</dbReference>
<feature type="region of interest" description="Disordered" evidence="1">
    <location>
        <begin position="421"/>
        <end position="460"/>
    </location>
</feature>
<feature type="compositionally biased region" description="Polar residues" evidence="1">
    <location>
        <begin position="376"/>
        <end position="386"/>
    </location>
</feature>